<evidence type="ECO:0000313" key="2">
    <source>
        <dbReference type="Proteomes" id="UP000323506"/>
    </source>
</evidence>
<dbReference type="Proteomes" id="UP000323506">
    <property type="component" value="Chromosome A05"/>
</dbReference>
<proteinExistence type="predicted"/>
<gene>
    <name evidence="1" type="ORF">ES288_A05G238300v1</name>
</gene>
<accession>A0A5D2GKC8</accession>
<protein>
    <submittedName>
        <fullName evidence="1">Uncharacterized protein</fullName>
    </submittedName>
</protein>
<dbReference type="AlphaFoldDB" id="A0A5D2GKC8"/>
<reference evidence="1 2" key="1">
    <citation type="submission" date="2019-06" db="EMBL/GenBank/DDBJ databases">
        <title>WGS assembly of Gossypium darwinii.</title>
        <authorList>
            <person name="Chen Z.J."/>
            <person name="Sreedasyam A."/>
            <person name="Ando A."/>
            <person name="Song Q."/>
            <person name="De L."/>
            <person name="Hulse-Kemp A."/>
            <person name="Ding M."/>
            <person name="Ye W."/>
            <person name="Kirkbride R."/>
            <person name="Jenkins J."/>
            <person name="Plott C."/>
            <person name="Lovell J."/>
            <person name="Lin Y.-M."/>
            <person name="Vaughn R."/>
            <person name="Liu B."/>
            <person name="Li W."/>
            <person name="Simpson S."/>
            <person name="Scheffler B."/>
            <person name="Saski C."/>
            <person name="Grover C."/>
            <person name="Hu G."/>
            <person name="Conover J."/>
            <person name="Carlson J."/>
            <person name="Shu S."/>
            <person name="Boston L."/>
            <person name="Williams M."/>
            <person name="Peterson D."/>
            <person name="Mcgee K."/>
            <person name="Jones D."/>
            <person name="Wendel J."/>
            <person name="Stelly D."/>
            <person name="Grimwood J."/>
            <person name="Schmutz J."/>
        </authorList>
    </citation>
    <scope>NUCLEOTIDE SEQUENCE [LARGE SCALE GENOMIC DNA]</scope>
    <source>
        <strain evidence="1">1808015.09</strain>
    </source>
</reference>
<sequence>MPVSSHYSIYRSRRFLYPVHWLREPTSFTRKDMRRHVSVSSNKSEARKPISTANITFLSHARASAINASAIPICR</sequence>
<evidence type="ECO:0000313" key="1">
    <source>
        <dbReference type="EMBL" id="TYH18040.1"/>
    </source>
</evidence>
<name>A0A5D2GKC8_GOSDA</name>
<keyword evidence="2" id="KW-1185">Reference proteome</keyword>
<organism evidence="1 2">
    <name type="scientific">Gossypium darwinii</name>
    <name type="common">Darwin's cotton</name>
    <name type="synonym">Gossypium barbadense var. darwinii</name>
    <dbReference type="NCBI Taxonomy" id="34276"/>
    <lineage>
        <taxon>Eukaryota</taxon>
        <taxon>Viridiplantae</taxon>
        <taxon>Streptophyta</taxon>
        <taxon>Embryophyta</taxon>
        <taxon>Tracheophyta</taxon>
        <taxon>Spermatophyta</taxon>
        <taxon>Magnoliopsida</taxon>
        <taxon>eudicotyledons</taxon>
        <taxon>Gunneridae</taxon>
        <taxon>Pentapetalae</taxon>
        <taxon>rosids</taxon>
        <taxon>malvids</taxon>
        <taxon>Malvales</taxon>
        <taxon>Malvaceae</taxon>
        <taxon>Malvoideae</taxon>
        <taxon>Gossypium</taxon>
    </lineage>
</organism>
<dbReference type="EMBL" id="CM017692">
    <property type="protein sequence ID" value="TYH18040.1"/>
    <property type="molecule type" value="Genomic_DNA"/>
</dbReference>